<dbReference type="Pfam" id="PF02661">
    <property type="entry name" value="Fic"/>
    <property type="match status" value="1"/>
</dbReference>
<gene>
    <name evidence="2" type="ORF">J4415_03100</name>
</gene>
<accession>A0A8T4KRE5</accession>
<dbReference type="NCBIfam" id="TIGR01550">
    <property type="entry name" value="DOC_P1"/>
    <property type="match status" value="1"/>
</dbReference>
<dbReference type="AlphaFoldDB" id="A0A8T4KRE5"/>
<dbReference type="Proteomes" id="UP000677687">
    <property type="component" value="Unassembled WGS sequence"/>
</dbReference>
<feature type="domain" description="Fido" evidence="1">
    <location>
        <begin position="1"/>
        <end position="100"/>
    </location>
</feature>
<dbReference type="InterPro" id="IPR006440">
    <property type="entry name" value="Doc"/>
</dbReference>
<reference evidence="2" key="1">
    <citation type="submission" date="2021-03" db="EMBL/GenBank/DDBJ databases">
        <authorList>
            <person name="Jaffe A."/>
        </authorList>
    </citation>
    <scope>NUCLEOTIDE SEQUENCE</scope>
    <source>
        <strain evidence="2">RIFCSPHIGHO2_01_FULL_AR10_44_11</strain>
    </source>
</reference>
<evidence type="ECO:0000259" key="1">
    <source>
        <dbReference type="PROSITE" id="PS51459"/>
    </source>
</evidence>
<dbReference type="PANTHER" id="PTHR39426">
    <property type="entry name" value="HOMOLOGY TO DEATH-ON-CURING PROTEIN OF PHAGE P1"/>
    <property type="match status" value="1"/>
</dbReference>
<dbReference type="InterPro" id="IPR003812">
    <property type="entry name" value="Fido"/>
</dbReference>
<comment type="caution">
    <text evidence="2">The sequence shown here is derived from an EMBL/GenBank/DDBJ whole genome shotgun (WGS) entry which is preliminary data.</text>
</comment>
<dbReference type="PANTHER" id="PTHR39426:SF1">
    <property type="entry name" value="HOMOLOGY TO DEATH-ON-CURING PROTEIN OF PHAGE P1"/>
    <property type="match status" value="1"/>
</dbReference>
<reference evidence="2" key="2">
    <citation type="submission" date="2021-05" db="EMBL/GenBank/DDBJ databases">
        <title>Protein family content uncovers lineage relationships and bacterial pathway maintenance mechanisms in DPANN archaea.</title>
        <authorList>
            <person name="Castelle C.J."/>
            <person name="Meheust R."/>
            <person name="Jaffe A.L."/>
            <person name="Seitz K."/>
            <person name="Gong X."/>
            <person name="Baker B.J."/>
            <person name="Banfield J.F."/>
        </authorList>
    </citation>
    <scope>NUCLEOTIDE SEQUENCE</scope>
    <source>
        <strain evidence="2">RIFCSPHIGHO2_01_FULL_AR10_44_11</strain>
    </source>
</reference>
<dbReference type="PROSITE" id="PS51459">
    <property type="entry name" value="FIDO"/>
    <property type="match status" value="1"/>
</dbReference>
<proteinExistence type="predicted"/>
<dbReference type="EMBL" id="JAGVWD010000045">
    <property type="protein sequence ID" value="MBS3057593.1"/>
    <property type="molecule type" value="Genomic_DNA"/>
</dbReference>
<evidence type="ECO:0000313" key="3">
    <source>
        <dbReference type="Proteomes" id="UP000677687"/>
    </source>
</evidence>
<sequence>MKKADSPKVLSYHSIANVIEGCKSLDGDIYDKAVHLMKGIIQKHPFASGNRRTAFIVAKEFLLDNRAHFKIMDDPSYARVMQGIRENFYTNEELKEWIKNGKIREFNRR</sequence>
<dbReference type="SUPFAM" id="SSF140931">
    <property type="entry name" value="Fic-like"/>
    <property type="match status" value="1"/>
</dbReference>
<dbReference type="InterPro" id="IPR053737">
    <property type="entry name" value="Type_II_TA_Toxin"/>
</dbReference>
<protein>
    <submittedName>
        <fullName evidence="2">Type II toxin-antitoxin system death-on-curing family toxin</fullName>
    </submittedName>
</protein>
<name>A0A8T4KRE5_9ARCH</name>
<organism evidence="2 3">
    <name type="scientific">Candidatus Iainarchaeum sp</name>
    <dbReference type="NCBI Taxonomy" id="3101447"/>
    <lineage>
        <taxon>Archaea</taxon>
        <taxon>Candidatus Iainarchaeota</taxon>
        <taxon>Candidatus Iainarchaeia</taxon>
        <taxon>Candidatus Iainarchaeales</taxon>
        <taxon>Candidatus Iainarchaeaceae</taxon>
        <taxon>Candidatus Iainarchaeum</taxon>
    </lineage>
</organism>
<evidence type="ECO:0000313" key="2">
    <source>
        <dbReference type="EMBL" id="MBS3057593.1"/>
    </source>
</evidence>
<dbReference type="InterPro" id="IPR036597">
    <property type="entry name" value="Fido-like_dom_sf"/>
</dbReference>
<dbReference type="Gene3D" id="1.20.120.1870">
    <property type="entry name" value="Fic/DOC protein, Fido domain"/>
    <property type="match status" value="1"/>
</dbReference>
<dbReference type="GO" id="GO:0016301">
    <property type="term" value="F:kinase activity"/>
    <property type="evidence" value="ECO:0007669"/>
    <property type="project" value="InterPro"/>
</dbReference>